<dbReference type="GO" id="GO:0016705">
    <property type="term" value="F:oxidoreductase activity, acting on paired donors, with incorporation or reduction of molecular oxygen"/>
    <property type="evidence" value="ECO:0007669"/>
    <property type="project" value="InterPro"/>
</dbReference>
<keyword evidence="8" id="KW-1133">Transmembrane helix</keyword>
<dbReference type="Gene3D" id="1.10.630.10">
    <property type="entry name" value="Cytochrome P450"/>
    <property type="match status" value="1"/>
</dbReference>
<dbReference type="EMBL" id="JBCNJP010000020">
    <property type="protein sequence ID" value="KAK9059875.1"/>
    <property type="molecule type" value="Genomic_DNA"/>
</dbReference>
<comment type="similarity">
    <text evidence="2 7">Belongs to the cytochrome P450 family.</text>
</comment>
<dbReference type="InterPro" id="IPR017972">
    <property type="entry name" value="Cyt_P450_CS"/>
</dbReference>
<evidence type="ECO:0000256" key="7">
    <source>
        <dbReference type="RuleBase" id="RU000461"/>
    </source>
</evidence>
<dbReference type="GO" id="GO:0004497">
    <property type="term" value="F:monooxygenase activity"/>
    <property type="evidence" value="ECO:0007669"/>
    <property type="project" value="UniProtKB-KW"/>
</dbReference>
<keyword evidence="3 6" id="KW-0479">Metal-binding</keyword>
<evidence type="ECO:0000256" key="6">
    <source>
        <dbReference type="PIRSR" id="PIRSR602401-1"/>
    </source>
</evidence>
<comment type="cofactor">
    <cofactor evidence="1 6">
        <name>heme</name>
        <dbReference type="ChEBI" id="CHEBI:30413"/>
    </cofactor>
</comment>
<sequence>MAFLEHFAIFFSIVIFFLIVISYTHKCHKSIIPTNWPVLGIIPSVVVNAHRLLEWVTELLSCTGGTVFLKGPSFANMDCICTSSPADIHYILSKNFSNYPKGHKFRKIFDILGDGVFNADGEIWEFQHRTLKSLLNHPTFHSLLKKNIWNKVEKGLLPVLDKNSRQGVETDLQDIFQRFAFDIICESIFGYDPKSMSLDFPYIPCEKVLSHVEEAVLVRHIMPARLWKWQQLLGMKSEKKLSNACKIVDQFIYKCIAEKQKDSSNINYESLDENFDFLTALTREVKHQIVTSSDLDKFLRDILLSLIFAGRSTTSSTLSWFFYYLAKNSIAEDKIREEIETQLDKEISGKFNDMQELDFSKLVYLHGGLCEALRLTPSVPFQHKSPVQADMLPSGNKVGRNTSIILCFHTMGRMESIWGKDCLEFKPERWFAAGGGIKHQPSYKFPAFGGGPRSCLGKQMSFTQMKIVAATIIYHYRIELVEGYPVLPSDSIVLEMKNGLIVKLTKRSEV</sequence>
<dbReference type="Pfam" id="PF00067">
    <property type="entry name" value="p450"/>
    <property type="match status" value="1"/>
</dbReference>
<comment type="caution">
    <text evidence="9">The sequence shown here is derived from an EMBL/GenBank/DDBJ whole genome shotgun (WGS) entry which is preliminary data.</text>
</comment>
<dbReference type="InterPro" id="IPR036396">
    <property type="entry name" value="Cyt_P450_sf"/>
</dbReference>
<dbReference type="SUPFAM" id="SSF48264">
    <property type="entry name" value="Cytochrome P450"/>
    <property type="match status" value="1"/>
</dbReference>
<evidence type="ECO:0000256" key="4">
    <source>
        <dbReference type="ARBA" id="ARBA00023002"/>
    </source>
</evidence>
<evidence type="ECO:0000256" key="1">
    <source>
        <dbReference type="ARBA" id="ARBA00001971"/>
    </source>
</evidence>
<evidence type="ECO:0000256" key="8">
    <source>
        <dbReference type="SAM" id="Phobius"/>
    </source>
</evidence>
<keyword evidence="4 7" id="KW-0560">Oxidoreductase</keyword>
<keyword evidence="8" id="KW-0472">Membrane</keyword>
<dbReference type="InterPro" id="IPR001128">
    <property type="entry name" value="Cyt_P450"/>
</dbReference>
<evidence type="ECO:0000313" key="9">
    <source>
        <dbReference type="EMBL" id="KAK9059875.1"/>
    </source>
</evidence>
<dbReference type="InterPro" id="IPR002401">
    <property type="entry name" value="Cyt_P450_E_grp-I"/>
</dbReference>
<accession>A0AAP0CN71</accession>
<dbReference type="PANTHER" id="PTHR24296">
    <property type="entry name" value="CYTOCHROME P450"/>
    <property type="match status" value="1"/>
</dbReference>
<evidence type="ECO:0000313" key="10">
    <source>
        <dbReference type="Proteomes" id="UP001408789"/>
    </source>
</evidence>
<dbReference type="AlphaFoldDB" id="A0AAP0CN71"/>
<keyword evidence="5 6" id="KW-0408">Iron</keyword>
<keyword evidence="10" id="KW-1185">Reference proteome</keyword>
<dbReference type="PRINTS" id="PR00463">
    <property type="entry name" value="EP450I"/>
</dbReference>
<dbReference type="PRINTS" id="PR00385">
    <property type="entry name" value="P450"/>
</dbReference>
<evidence type="ECO:0000256" key="2">
    <source>
        <dbReference type="ARBA" id="ARBA00010617"/>
    </source>
</evidence>
<keyword evidence="6 7" id="KW-0349">Heme</keyword>
<dbReference type="PROSITE" id="PS00086">
    <property type="entry name" value="CYTOCHROME_P450"/>
    <property type="match status" value="1"/>
</dbReference>
<dbReference type="GO" id="GO:0005506">
    <property type="term" value="F:iron ion binding"/>
    <property type="evidence" value="ECO:0007669"/>
    <property type="project" value="InterPro"/>
</dbReference>
<evidence type="ECO:0000256" key="3">
    <source>
        <dbReference type="ARBA" id="ARBA00022723"/>
    </source>
</evidence>
<keyword evidence="7" id="KW-0503">Monooxygenase</keyword>
<name>A0AAP0CN71_9ASTR</name>
<gene>
    <name evidence="9" type="ORF">SSX86_020579</name>
</gene>
<dbReference type="GO" id="GO:0006629">
    <property type="term" value="P:lipid metabolic process"/>
    <property type="evidence" value="ECO:0007669"/>
    <property type="project" value="UniProtKB-ARBA"/>
</dbReference>
<feature type="transmembrane region" description="Helical" evidence="8">
    <location>
        <begin position="6"/>
        <end position="24"/>
    </location>
</feature>
<protein>
    <recommendedName>
        <fullName evidence="11">Cytochrome P450</fullName>
    </recommendedName>
</protein>
<proteinExistence type="inferred from homology"/>
<feature type="binding site" description="axial binding residue" evidence="6">
    <location>
        <position position="455"/>
    </location>
    <ligand>
        <name>heme</name>
        <dbReference type="ChEBI" id="CHEBI:30413"/>
    </ligand>
    <ligandPart>
        <name>Fe</name>
        <dbReference type="ChEBI" id="CHEBI:18248"/>
    </ligandPart>
</feature>
<dbReference type="Proteomes" id="UP001408789">
    <property type="component" value="Unassembled WGS sequence"/>
</dbReference>
<evidence type="ECO:0000256" key="5">
    <source>
        <dbReference type="ARBA" id="ARBA00023004"/>
    </source>
</evidence>
<keyword evidence="8" id="KW-0812">Transmembrane</keyword>
<dbReference type="GO" id="GO:0020037">
    <property type="term" value="F:heme binding"/>
    <property type="evidence" value="ECO:0007669"/>
    <property type="project" value="InterPro"/>
</dbReference>
<evidence type="ECO:0008006" key="11">
    <source>
        <dbReference type="Google" id="ProtNLM"/>
    </source>
</evidence>
<organism evidence="9 10">
    <name type="scientific">Deinandra increscens subsp. villosa</name>
    <dbReference type="NCBI Taxonomy" id="3103831"/>
    <lineage>
        <taxon>Eukaryota</taxon>
        <taxon>Viridiplantae</taxon>
        <taxon>Streptophyta</taxon>
        <taxon>Embryophyta</taxon>
        <taxon>Tracheophyta</taxon>
        <taxon>Spermatophyta</taxon>
        <taxon>Magnoliopsida</taxon>
        <taxon>eudicotyledons</taxon>
        <taxon>Gunneridae</taxon>
        <taxon>Pentapetalae</taxon>
        <taxon>asterids</taxon>
        <taxon>campanulids</taxon>
        <taxon>Asterales</taxon>
        <taxon>Asteraceae</taxon>
        <taxon>Asteroideae</taxon>
        <taxon>Heliantheae alliance</taxon>
        <taxon>Madieae</taxon>
        <taxon>Madiinae</taxon>
        <taxon>Deinandra</taxon>
    </lineage>
</organism>
<reference evidence="9 10" key="1">
    <citation type="submission" date="2024-04" db="EMBL/GenBank/DDBJ databases">
        <title>The reference genome of an endangered Asteraceae, Deinandra increscens subsp. villosa, native to the Central Coast of California.</title>
        <authorList>
            <person name="Guilliams M."/>
            <person name="Hasenstab-Lehman K."/>
            <person name="Meyer R."/>
            <person name="Mcevoy S."/>
        </authorList>
    </citation>
    <scope>NUCLEOTIDE SEQUENCE [LARGE SCALE GENOMIC DNA]</scope>
    <source>
        <tissue evidence="9">Leaf</tissue>
    </source>
</reference>
<dbReference type="CDD" id="cd11064">
    <property type="entry name" value="CYP86A"/>
    <property type="match status" value="1"/>
</dbReference>